<evidence type="ECO:0000256" key="1">
    <source>
        <dbReference type="ARBA" id="ARBA00004374"/>
    </source>
</evidence>
<keyword evidence="5" id="KW-1000">Mitochondrion outer membrane</keyword>
<dbReference type="RefSeq" id="XP_014677354.1">
    <property type="nucleotide sequence ID" value="XM_014821868.1"/>
</dbReference>
<evidence type="ECO:0000256" key="2">
    <source>
        <dbReference type="ARBA" id="ARBA00006375"/>
    </source>
</evidence>
<evidence type="ECO:0000313" key="13">
    <source>
        <dbReference type="RefSeq" id="XP_014677354.1"/>
    </source>
</evidence>
<feature type="transmembrane region" description="Helical" evidence="11">
    <location>
        <begin position="196"/>
        <end position="218"/>
    </location>
</feature>
<organism evidence="12 13">
    <name type="scientific">Priapulus caudatus</name>
    <name type="common">Priapulid worm</name>
    <dbReference type="NCBI Taxonomy" id="37621"/>
    <lineage>
        <taxon>Eukaryota</taxon>
        <taxon>Metazoa</taxon>
        <taxon>Ecdysozoa</taxon>
        <taxon>Scalidophora</taxon>
        <taxon>Priapulida</taxon>
        <taxon>Priapulimorpha</taxon>
        <taxon>Priapulimorphida</taxon>
        <taxon>Priapulidae</taxon>
        <taxon>Priapulus</taxon>
    </lineage>
</organism>
<dbReference type="Pfam" id="PF00153">
    <property type="entry name" value="Mito_carr"/>
    <property type="match status" value="2"/>
</dbReference>
<keyword evidence="3 9" id="KW-0812">Transmembrane</keyword>
<dbReference type="InterPro" id="IPR023395">
    <property type="entry name" value="MCP_dom_sf"/>
</dbReference>
<evidence type="ECO:0000256" key="6">
    <source>
        <dbReference type="ARBA" id="ARBA00022989"/>
    </source>
</evidence>
<dbReference type="GeneID" id="106817199"/>
<feature type="repeat" description="Solcar" evidence="9">
    <location>
        <begin position="128"/>
        <end position="216"/>
    </location>
</feature>
<proteinExistence type="inferred from homology"/>
<evidence type="ECO:0000256" key="8">
    <source>
        <dbReference type="ARBA" id="ARBA00023136"/>
    </source>
</evidence>
<dbReference type="InterPro" id="IPR018108">
    <property type="entry name" value="MCP_transmembrane"/>
</dbReference>
<protein>
    <submittedName>
        <fullName evidence="13">Mitochondrial carrier homolog 2-like</fullName>
    </submittedName>
</protein>
<sequence length="315" mass="34768">MSAPEKKEEVSKDLFKHVLFGVGVTAAAYPLTYAKVLVQIGHEPIAPKLTTTWLGRKTLVLPNVFKYVGHIWNEDGFFGIYRGLTFKLATAAVASATAHSVLENLQQQQKKKKSVYEDIGSSDNPSVKAFVIETSNHVISQTAAIIVSQPLHVMTIRSMAQFVGGEQHYSGFFSSFVDIWREEGILGFFSGMMPRLFGELLIILVANSVTFVVNSWVFTEMDVRHYCAPIANILAGTVMYPFNVVSTVMAVNSSGLVAGSPPAMPHYTGWIDCWKQLSREHALKRGSSMMVRYYTGPVIQRDNSSVPVKKGNPVT</sequence>
<comment type="similarity">
    <text evidence="2 10">Belongs to the mitochondrial carrier (TC 2.A.29) family.</text>
</comment>
<keyword evidence="12" id="KW-1185">Reference proteome</keyword>
<accession>A0ABM1EYT3</accession>
<comment type="subcellular location">
    <subcellularLocation>
        <location evidence="1">Mitochondrion outer membrane</location>
        <topology evidence="1">Multi-pass membrane protein</topology>
    </subcellularLocation>
</comment>
<evidence type="ECO:0000313" key="12">
    <source>
        <dbReference type="Proteomes" id="UP000695022"/>
    </source>
</evidence>
<evidence type="ECO:0000256" key="11">
    <source>
        <dbReference type="SAM" id="Phobius"/>
    </source>
</evidence>
<evidence type="ECO:0000256" key="10">
    <source>
        <dbReference type="RuleBase" id="RU000488"/>
    </source>
</evidence>
<reference evidence="13" key="1">
    <citation type="submission" date="2025-08" db="UniProtKB">
        <authorList>
            <consortium name="RefSeq"/>
        </authorList>
    </citation>
    <scope>IDENTIFICATION</scope>
</reference>
<keyword evidence="4" id="KW-0677">Repeat</keyword>
<gene>
    <name evidence="13" type="primary">LOC106817199</name>
</gene>
<name>A0ABM1EYT3_PRICU</name>
<evidence type="ECO:0000256" key="5">
    <source>
        <dbReference type="ARBA" id="ARBA00022787"/>
    </source>
</evidence>
<dbReference type="PROSITE" id="PS50920">
    <property type="entry name" value="SOLCAR"/>
    <property type="match status" value="2"/>
</dbReference>
<dbReference type="PANTHER" id="PTHR10780:SF18">
    <property type="entry name" value="LD43650P"/>
    <property type="match status" value="1"/>
</dbReference>
<dbReference type="SUPFAM" id="SSF103506">
    <property type="entry name" value="Mitochondrial carrier"/>
    <property type="match status" value="1"/>
</dbReference>
<evidence type="ECO:0000256" key="7">
    <source>
        <dbReference type="ARBA" id="ARBA00023128"/>
    </source>
</evidence>
<keyword evidence="8 9" id="KW-0472">Membrane</keyword>
<dbReference type="PANTHER" id="PTHR10780">
    <property type="entry name" value="MITOCHONDRIAL CARRIER HOMOLOG"/>
    <property type="match status" value="1"/>
</dbReference>
<evidence type="ECO:0000256" key="9">
    <source>
        <dbReference type="PROSITE-ProRule" id="PRU00282"/>
    </source>
</evidence>
<dbReference type="Gene3D" id="1.50.40.10">
    <property type="entry name" value="Mitochondrial carrier domain"/>
    <property type="match status" value="1"/>
</dbReference>
<evidence type="ECO:0000256" key="3">
    <source>
        <dbReference type="ARBA" id="ARBA00022692"/>
    </source>
</evidence>
<keyword evidence="6 11" id="KW-1133">Transmembrane helix</keyword>
<keyword evidence="7" id="KW-0496">Mitochondrion</keyword>
<keyword evidence="10" id="KW-0813">Transport</keyword>
<feature type="transmembrane region" description="Helical" evidence="11">
    <location>
        <begin position="230"/>
        <end position="251"/>
    </location>
</feature>
<dbReference type="Proteomes" id="UP000695022">
    <property type="component" value="Unplaced"/>
</dbReference>
<evidence type="ECO:0000256" key="4">
    <source>
        <dbReference type="ARBA" id="ARBA00022737"/>
    </source>
</evidence>
<feature type="repeat" description="Solcar" evidence="9">
    <location>
        <begin position="12"/>
        <end position="108"/>
    </location>
</feature>